<evidence type="ECO:0000313" key="3">
    <source>
        <dbReference type="Proteomes" id="UP001141327"/>
    </source>
</evidence>
<dbReference type="Proteomes" id="UP001141327">
    <property type="component" value="Unassembled WGS sequence"/>
</dbReference>
<organism evidence="2 3">
    <name type="scientific">Paratrimastix pyriformis</name>
    <dbReference type="NCBI Taxonomy" id="342808"/>
    <lineage>
        <taxon>Eukaryota</taxon>
        <taxon>Metamonada</taxon>
        <taxon>Preaxostyla</taxon>
        <taxon>Paratrimastigidae</taxon>
        <taxon>Paratrimastix</taxon>
    </lineage>
</organism>
<accession>A0ABQ8ULN3</accession>
<dbReference type="EMBL" id="JAPMOS010000025">
    <property type="protein sequence ID" value="KAJ4458866.1"/>
    <property type="molecule type" value="Genomic_DNA"/>
</dbReference>
<feature type="compositionally biased region" description="Pro residues" evidence="1">
    <location>
        <begin position="7"/>
        <end position="22"/>
    </location>
</feature>
<feature type="compositionally biased region" description="Pro residues" evidence="1">
    <location>
        <begin position="332"/>
        <end position="349"/>
    </location>
</feature>
<feature type="region of interest" description="Disordered" evidence="1">
    <location>
        <begin position="151"/>
        <end position="350"/>
    </location>
</feature>
<name>A0ABQ8ULN3_9EUKA</name>
<evidence type="ECO:0000256" key="1">
    <source>
        <dbReference type="SAM" id="MobiDB-lite"/>
    </source>
</evidence>
<gene>
    <name evidence="2" type="ORF">PAPYR_5398</name>
</gene>
<feature type="compositionally biased region" description="Basic and acidic residues" evidence="1">
    <location>
        <begin position="399"/>
        <end position="435"/>
    </location>
</feature>
<feature type="compositionally biased region" description="Low complexity" evidence="1">
    <location>
        <begin position="388"/>
        <end position="398"/>
    </location>
</feature>
<feature type="region of interest" description="Disordered" evidence="1">
    <location>
        <begin position="388"/>
        <end position="435"/>
    </location>
</feature>
<comment type="caution">
    <text evidence="2">The sequence shown here is derived from an EMBL/GenBank/DDBJ whole genome shotgun (WGS) entry which is preliminary data.</text>
</comment>
<protein>
    <submittedName>
        <fullName evidence="2">Uncharacterized protein</fullName>
    </submittedName>
</protein>
<evidence type="ECO:0000313" key="2">
    <source>
        <dbReference type="EMBL" id="KAJ4458866.1"/>
    </source>
</evidence>
<feature type="compositionally biased region" description="Pro residues" evidence="1">
    <location>
        <begin position="156"/>
        <end position="171"/>
    </location>
</feature>
<proteinExistence type="predicted"/>
<feature type="region of interest" description="Disordered" evidence="1">
    <location>
        <begin position="1"/>
        <end position="49"/>
    </location>
</feature>
<feature type="compositionally biased region" description="Pro residues" evidence="1">
    <location>
        <begin position="180"/>
        <end position="193"/>
    </location>
</feature>
<reference evidence="2" key="1">
    <citation type="journal article" date="2022" name="bioRxiv">
        <title>Genomics of Preaxostyla Flagellates Illuminates Evolutionary Transitions and the Path Towards Mitochondrial Loss.</title>
        <authorList>
            <person name="Novak L.V.F."/>
            <person name="Treitli S.C."/>
            <person name="Pyrih J."/>
            <person name="Halakuc P."/>
            <person name="Pipaliya S.V."/>
            <person name="Vacek V."/>
            <person name="Brzon O."/>
            <person name="Soukal P."/>
            <person name="Eme L."/>
            <person name="Dacks J.B."/>
            <person name="Karnkowska A."/>
            <person name="Elias M."/>
            <person name="Hampl V."/>
        </authorList>
    </citation>
    <scope>NUCLEOTIDE SEQUENCE</scope>
    <source>
        <strain evidence="2">RCP-MX</strain>
    </source>
</reference>
<keyword evidence="3" id="KW-1185">Reference proteome</keyword>
<sequence length="435" mass="45177">MLAQGLPPAPAAAPTLSQPPAPGGLDDPSASFLPPSEADSRPPLLGATPEVVSVDLASMATPTAQAEAPSLAFLPGPAPSAGAHPLPPAPAAPAAVPMDGASSSIPIMAVPLEVPGAGAGTGTGTASFSLDGLMGLGPLPPDWEPMAPMAPDWDPMAPPAAPSPPQTPLGPPRRRLPRHMQPPSPVAIPPKAPPVAGGRADPSLMGLTLGHHPHPHRAPVPGAQPPARHRGPRFPGDVSAVSPKAAVPRPIARSDSPPPAVVDLLFPIPPRPSSFPAASPMVAPPLPPRPTAALPRSIDLTAGPPPPMREAKPPRPEEDDDDLVITGATPPTRTPPPTRPLPVPVPVLPTVPGQAAPPGALPLTQLLQLQLLAAGALAIGRQRELEAAQQRLTAQQQEQQERQREQQQREDAERRQREWAEAMRRRDQERWAEYR</sequence>